<reference evidence="1" key="1">
    <citation type="journal article" date="2012" name="PLoS Genet.">
        <title>Comparative analysis of the genomes of two field isolates of the rice blast fungus Magnaporthe oryzae.</title>
        <authorList>
            <person name="Xue M."/>
            <person name="Yang J."/>
            <person name="Li Z."/>
            <person name="Hu S."/>
            <person name="Yao N."/>
            <person name="Dean R.A."/>
            <person name="Zhao W."/>
            <person name="Shen M."/>
            <person name="Zhang H."/>
            <person name="Li C."/>
            <person name="Liu L."/>
            <person name="Cao L."/>
            <person name="Xu X."/>
            <person name="Xing Y."/>
            <person name="Hsiang T."/>
            <person name="Zhang Z."/>
            <person name="Xu J.R."/>
            <person name="Peng Y.L."/>
        </authorList>
    </citation>
    <scope>NUCLEOTIDE SEQUENCE [LARGE SCALE GENOMIC DNA]</scope>
    <source>
        <strain evidence="1">P131</strain>
    </source>
</reference>
<dbReference type="AlphaFoldDB" id="L7IUG2"/>
<name>L7IUG2_PYRO1</name>
<dbReference type="EMBL" id="JH794549">
    <property type="protein sequence ID" value="ELQ59582.1"/>
    <property type="molecule type" value="Genomic_DNA"/>
</dbReference>
<organism>
    <name type="scientific">Pyricularia oryzae (strain P131)</name>
    <name type="common">Rice blast fungus</name>
    <name type="synonym">Magnaporthe oryzae</name>
    <dbReference type="NCBI Taxonomy" id="1143193"/>
    <lineage>
        <taxon>Eukaryota</taxon>
        <taxon>Fungi</taxon>
        <taxon>Dikarya</taxon>
        <taxon>Ascomycota</taxon>
        <taxon>Pezizomycotina</taxon>
        <taxon>Sordariomycetes</taxon>
        <taxon>Sordariomycetidae</taxon>
        <taxon>Magnaporthales</taxon>
        <taxon>Pyriculariaceae</taxon>
        <taxon>Pyricularia</taxon>
    </lineage>
</organism>
<gene>
    <name evidence="1" type="ORF">OOW_P131scaffold01338g21</name>
</gene>
<proteinExistence type="predicted"/>
<sequence length="83" mass="8801">MHGMKAGLAPTGRRIREVQIVRLSLNESSVILGARGQICHTKPVAPRPHVVPSRGKEEANVELLALSSSAPGCRTAAGKNPRL</sequence>
<accession>L7IUG2</accession>
<protein>
    <submittedName>
        <fullName evidence="1">Uncharacterized protein</fullName>
    </submittedName>
</protein>
<evidence type="ECO:0000313" key="1">
    <source>
        <dbReference type="EMBL" id="ELQ59582.1"/>
    </source>
</evidence>